<sequence>MIRRLATSAAAAAVVLMLAGCSAVLGGLYQGDRTGTVTDNIDTGTDSAVPAEEIDDEITDAIDVVDQFWSAHFSEFYGGDEYTPPTGFIPYVASGLPYCAGEEVVPDNAAYCYPDNTLLWDQALMDYLYVNGGDAVIYLVVAHEWGHAIQSQITDDYLWNAQELQADCFAAAALYGAAEDRIFTWEEGDTAEITNALTVLADETPWTNIDDHGDPLDRIDAFNDGRIGGVEGCYPVVE</sequence>
<accession>A0A4R8V384</accession>
<comment type="caution">
    <text evidence="2">The sequence shown here is derived from an EMBL/GenBank/DDBJ whole genome shotgun (WGS) entry which is preliminary data.</text>
</comment>
<keyword evidence="3" id="KW-1185">Reference proteome</keyword>
<dbReference type="AlphaFoldDB" id="A0A4R8V384"/>
<feature type="signal peptide" evidence="1">
    <location>
        <begin position="1"/>
        <end position="26"/>
    </location>
</feature>
<evidence type="ECO:0000256" key="1">
    <source>
        <dbReference type="SAM" id="SignalP"/>
    </source>
</evidence>
<proteinExistence type="predicted"/>
<protein>
    <recommendedName>
        <fullName evidence="4">Metalloprotease</fullName>
    </recommendedName>
</protein>
<reference evidence="2 3" key="1">
    <citation type="submission" date="2019-03" db="EMBL/GenBank/DDBJ databases">
        <title>Genomics of glacier-inhabiting Cryobacterium strains.</title>
        <authorList>
            <person name="Liu Q."/>
            <person name="Xin Y.-H."/>
        </authorList>
    </citation>
    <scope>NUCLEOTIDE SEQUENCE [LARGE SCALE GENOMIC DNA]</scope>
    <source>
        <strain evidence="2 3">HLT2-23</strain>
    </source>
</reference>
<dbReference type="PROSITE" id="PS51257">
    <property type="entry name" value="PROKAR_LIPOPROTEIN"/>
    <property type="match status" value="1"/>
</dbReference>
<evidence type="ECO:0000313" key="3">
    <source>
        <dbReference type="Proteomes" id="UP000298173"/>
    </source>
</evidence>
<dbReference type="OrthoDB" id="9774900at2"/>
<dbReference type="SUPFAM" id="SSF55486">
    <property type="entry name" value="Metalloproteases ('zincins'), catalytic domain"/>
    <property type="match status" value="1"/>
</dbReference>
<gene>
    <name evidence="2" type="ORF">E3O06_03775</name>
</gene>
<dbReference type="RefSeq" id="WP_134501632.1">
    <property type="nucleotide sequence ID" value="NZ_SOEY01000006.1"/>
</dbReference>
<organism evidence="2 3">
    <name type="scientific">Cryobacterium glaciale</name>
    <dbReference type="NCBI Taxonomy" id="1259145"/>
    <lineage>
        <taxon>Bacteria</taxon>
        <taxon>Bacillati</taxon>
        <taxon>Actinomycetota</taxon>
        <taxon>Actinomycetes</taxon>
        <taxon>Micrococcales</taxon>
        <taxon>Microbacteriaceae</taxon>
        <taxon>Cryobacterium</taxon>
    </lineage>
</organism>
<dbReference type="Proteomes" id="UP000298173">
    <property type="component" value="Unassembled WGS sequence"/>
</dbReference>
<dbReference type="EMBL" id="SOEY01000006">
    <property type="protein sequence ID" value="TFB76474.1"/>
    <property type="molecule type" value="Genomic_DNA"/>
</dbReference>
<name>A0A4R8V384_9MICO</name>
<feature type="chain" id="PRO_5038843103" description="Metalloprotease" evidence="1">
    <location>
        <begin position="27"/>
        <end position="238"/>
    </location>
</feature>
<evidence type="ECO:0000313" key="2">
    <source>
        <dbReference type="EMBL" id="TFB76474.1"/>
    </source>
</evidence>
<evidence type="ECO:0008006" key="4">
    <source>
        <dbReference type="Google" id="ProtNLM"/>
    </source>
</evidence>
<keyword evidence="1" id="KW-0732">Signal</keyword>